<evidence type="ECO:0000313" key="3">
    <source>
        <dbReference type="EMBL" id="MCF2531533.1"/>
    </source>
</evidence>
<keyword evidence="1" id="KW-1133">Transmembrane helix</keyword>
<evidence type="ECO:0008006" key="5">
    <source>
        <dbReference type="Google" id="ProtNLM"/>
    </source>
</evidence>
<dbReference type="AlphaFoldDB" id="A0AA41Q4R9"/>
<comment type="caution">
    <text evidence="3">The sequence shown here is derived from an EMBL/GenBank/DDBJ whole genome shotgun (WGS) entry which is preliminary data.</text>
</comment>
<evidence type="ECO:0000256" key="2">
    <source>
        <dbReference type="SAM" id="SignalP"/>
    </source>
</evidence>
<reference evidence="3" key="1">
    <citation type="submission" date="2022-01" db="EMBL/GenBank/DDBJ databases">
        <title>Genome-Based Taxonomic Classification of the Phylum Actinobacteria.</title>
        <authorList>
            <person name="Gao Y."/>
        </authorList>
    </citation>
    <scope>NUCLEOTIDE SEQUENCE</scope>
    <source>
        <strain evidence="3">KLBMP 8922</strain>
    </source>
</reference>
<accession>A0AA41Q4R9</accession>
<dbReference type="EMBL" id="JAKFHA010000024">
    <property type="protein sequence ID" value="MCF2531533.1"/>
    <property type="molecule type" value="Genomic_DNA"/>
</dbReference>
<organism evidence="3 4">
    <name type="scientific">Yinghuangia soli</name>
    <dbReference type="NCBI Taxonomy" id="2908204"/>
    <lineage>
        <taxon>Bacteria</taxon>
        <taxon>Bacillati</taxon>
        <taxon>Actinomycetota</taxon>
        <taxon>Actinomycetes</taxon>
        <taxon>Kitasatosporales</taxon>
        <taxon>Streptomycetaceae</taxon>
        <taxon>Yinghuangia</taxon>
    </lineage>
</organism>
<keyword evidence="1" id="KW-0812">Transmembrane</keyword>
<feature type="signal peptide" evidence="2">
    <location>
        <begin position="1"/>
        <end position="28"/>
    </location>
</feature>
<keyword evidence="1" id="KW-0472">Membrane</keyword>
<dbReference type="Proteomes" id="UP001165378">
    <property type="component" value="Unassembled WGS sequence"/>
</dbReference>
<sequence>MRTPRAVALAVIPLGLVAPIVAPAAAHAEDSTVTYTCQVPVVGSTQAAVTMSLTATPRNPKAGEAVTFTWKSEPVAQLAGPVAYDANSIQVTAVLTLSGAAESTVRMMGPRANPPVPAGSPLPLGEMTGTATLAGDGPITVTPGALVVDVQRQPRPITVPCEPASPAPFMTLSSAAAADESDDDSILPVAVGVGAGVVVLAGAAVWLLRRRRVAARP</sequence>
<keyword evidence="4" id="KW-1185">Reference proteome</keyword>
<gene>
    <name evidence="3" type="ORF">LZ495_30560</name>
</gene>
<feature type="transmembrane region" description="Helical" evidence="1">
    <location>
        <begin position="186"/>
        <end position="208"/>
    </location>
</feature>
<dbReference type="RefSeq" id="WP_235056180.1">
    <property type="nucleotide sequence ID" value="NZ_JAKFHA010000024.1"/>
</dbReference>
<name>A0AA41Q4R9_9ACTN</name>
<evidence type="ECO:0000313" key="4">
    <source>
        <dbReference type="Proteomes" id="UP001165378"/>
    </source>
</evidence>
<feature type="chain" id="PRO_5041428014" description="Ig-like domain-containing protein" evidence="2">
    <location>
        <begin position="29"/>
        <end position="217"/>
    </location>
</feature>
<protein>
    <recommendedName>
        <fullName evidence="5">Ig-like domain-containing protein</fullName>
    </recommendedName>
</protein>
<keyword evidence="2" id="KW-0732">Signal</keyword>
<proteinExistence type="predicted"/>
<evidence type="ECO:0000256" key="1">
    <source>
        <dbReference type="SAM" id="Phobius"/>
    </source>
</evidence>